<evidence type="ECO:0000313" key="12">
    <source>
        <dbReference type="EMBL" id="TFC51651.1"/>
    </source>
</evidence>
<dbReference type="InterPro" id="IPR001874">
    <property type="entry name" value="DHquinase_II"/>
</dbReference>
<name>A0AAQ2HGJ8_9MICO</name>
<feature type="binding site" evidence="8 10">
    <location>
        <position position="73"/>
    </location>
    <ligand>
        <name>substrate</name>
    </ligand>
</feature>
<accession>A0AAQ2HGJ8</accession>
<organism evidence="12 13">
    <name type="scientific">Cryobacterium shii</name>
    <dbReference type="NCBI Taxonomy" id="1259235"/>
    <lineage>
        <taxon>Bacteria</taxon>
        <taxon>Bacillati</taxon>
        <taxon>Actinomycetota</taxon>
        <taxon>Actinomycetes</taxon>
        <taxon>Micrococcales</taxon>
        <taxon>Microbacteriaceae</taxon>
        <taxon>Cryobacterium</taxon>
    </lineage>
</organism>
<dbReference type="HAMAP" id="MF_00169">
    <property type="entry name" value="AroQ"/>
    <property type="match status" value="1"/>
</dbReference>
<evidence type="ECO:0000313" key="13">
    <source>
        <dbReference type="Proteomes" id="UP000297403"/>
    </source>
</evidence>
<evidence type="ECO:0000256" key="11">
    <source>
        <dbReference type="PIRSR" id="PIRSR001399-3"/>
    </source>
</evidence>
<dbReference type="RefSeq" id="WP_134450984.1">
    <property type="nucleotide sequence ID" value="NZ_SOFY01000013.1"/>
</dbReference>
<evidence type="ECO:0000256" key="10">
    <source>
        <dbReference type="PIRSR" id="PIRSR001399-2"/>
    </source>
</evidence>
<feature type="active site" description="Proton donor" evidence="8 9">
    <location>
        <position position="102"/>
    </location>
</feature>
<keyword evidence="7 8" id="KW-0456">Lyase</keyword>
<evidence type="ECO:0000256" key="7">
    <source>
        <dbReference type="ARBA" id="ARBA00023239"/>
    </source>
</evidence>
<dbReference type="PROSITE" id="PS01029">
    <property type="entry name" value="DEHYDROQUINASE_II"/>
    <property type="match status" value="1"/>
</dbReference>
<dbReference type="InterPro" id="IPR036441">
    <property type="entry name" value="DHquinase_II_sf"/>
</dbReference>
<feature type="binding site" evidence="8 10">
    <location>
        <position position="79"/>
    </location>
    <ligand>
        <name>substrate</name>
    </ligand>
</feature>
<dbReference type="NCBIfam" id="NF003807">
    <property type="entry name" value="PRK05395.1-4"/>
    <property type="match status" value="1"/>
</dbReference>
<dbReference type="GO" id="GO:0008652">
    <property type="term" value="P:amino acid biosynthetic process"/>
    <property type="evidence" value="ECO:0007669"/>
    <property type="project" value="UniProtKB-KW"/>
</dbReference>
<reference evidence="12 13" key="1">
    <citation type="submission" date="2019-03" db="EMBL/GenBank/DDBJ databases">
        <title>Genomics of glacier-inhabiting Cryobacterium strains.</title>
        <authorList>
            <person name="Liu Q."/>
            <person name="Xin Y.-H."/>
        </authorList>
    </citation>
    <scope>NUCLEOTIDE SEQUENCE [LARGE SCALE GENOMIC DNA]</scope>
    <source>
        <strain evidence="13">TMT1-22</strain>
    </source>
</reference>
<dbReference type="PANTHER" id="PTHR21272">
    <property type="entry name" value="CATABOLIC 3-DEHYDROQUINASE"/>
    <property type="match status" value="1"/>
</dbReference>
<feature type="active site" description="Proton acceptor" evidence="8 9">
    <location>
        <position position="23"/>
    </location>
</feature>
<dbReference type="InterPro" id="IPR018509">
    <property type="entry name" value="DHquinase_II_CS"/>
</dbReference>
<dbReference type="CDD" id="cd00466">
    <property type="entry name" value="DHQase_II"/>
    <property type="match status" value="1"/>
</dbReference>
<dbReference type="NCBIfam" id="NF003805">
    <property type="entry name" value="PRK05395.1-2"/>
    <property type="match status" value="1"/>
</dbReference>
<evidence type="ECO:0000256" key="4">
    <source>
        <dbReference type="ARBA" id="ARBA00011193"/>
    </source>
</evidence>
<dbReference type="EC" id="4.2.1.10" evidence="5 8"/>
<evidence type="ECO:0000256" key="1">
    <source>
        <dbReference type="ARBA" id="ARBA00001864"/>
    </source>
</evidence>
<comment type="function">
    <text evidence="8">Catalyzes a trans-dehydration via an enolate intermediate.</text>
</comment>
<dbReference type="GO" id="GO:0009073">
    <property type="term" value="P:aromatic amino acid family biosynthetic process"/>
    <property type="evidence" value="ECO:0007669"/>
    <property type="project" value="UniProtKB-KW"/>
</dbReference>
<evidence type="ECO:0000256" key="9">
    <source>
        <dbReference type="PIRSR" id="PIRSR001399-1"/>
    </source>
</evidence>
<evidence type="ECO:0000256" key="3">
    <source>
        <dbReference type="ARBA" id="ARBA00011037"/>
    </source>
</evidence>
<keyword evidence="13" id="KW-1185">Reference proteome</keyword>
<dbReference type="Gene3D" id="3.40.50.9100">
    <property type="entry name" value="Dehydroquinase, class II"/>
    <property type="match status" value="1"/>
</dbReference>
<gene>
    <name evidence="8" type="primary">aroQ</name>
    <name evidence="12" type="ORF">E3O49_03145</name>
</gene>
<dbReference type="AlphaFoldDB" id="A0AAQ2HGJ8"/>
<feature type="binding site" evidence="8 10">
    <location>
        <position position="86"/>
    </location>
    <ligand>
        <name>substrate</name>
    </ligand>
</feature>
<dbReference type="PANTHER" id="PTHR21272:SF3">
    <property type="entry name" value="CATABOLIC 3-DEHYDROQUINASE"/>
    <property type="match status" value="1"/>
</dbReference>
<sequence length="159" mass="17097">MTTVLVLNGPNLGRLGSREPDVYGSADLDQLRATLVQAAPAGVTVDVRQTDDEAELIHWLYEAVDERIPVILNPAAFTHYSYALRDAAALVTKAGLTLVEVHLSNPHARETFRHTSVVSAVATGVIAGFGFNSYRLALDFITRSLVDSTDSTDSTGTAR</sequence>
<dbReference type="GO" id="GO:0009423">
    <property type="term" value="P:chorismate biosynthetic process"/>
    <property type="evidence" value="ECO:0007669"/>
    <property type="project" value="UniProtKB-UniRule"/>
</dbReference>
<comment type="similarity">
    <text evidence="3 8">Belongs to the type-II 3-dehydroquinase family.</text>
</comment>
<dbReference type="EMBL" id="SOFY01000013">
    <property type="protein sequence ID" value="TFC51651.1"/>
    <property type="molecule type" value="Genomic_DNA"/>
</dbReference>
<feature type="binding site" evidence="8 10">
    <location>
        <position position="113"/>
    </location>
    <ligand>
        <name>substrate</name>
    </ligand>
</feature>
<feature type="site" description="Transition state stabilizer" evidence="8 11">
    <location>
        <position position="18"/>
    </location>
</feature>
<dbReference type="GO" id="GO:0003855">
    <property type="term" value="F:3-dehydroquinate dehydratase activity"/>
    <property type="evidence" value="ECO:0007669"/>
    <property type="project" value="UniProtKB-UniRule"/>
</dbReference>
<evidence type="ECO:0000256" key="5">
    <source>
        <dbReference type="ARBA" id="ARBA00012060"/>
    </source>
</evidence>
<comment type="caution">
    <text evidence="12">The sequence shown here is derived from an EMBL/GenBank/DDBJ whole genome shotgun (WGS) entry which is preliminary data.</text>
</comment>
<proteinExistence type="inferred from homology"/>
<dbReference type="SUPFAM" id="SSF52304">
    <property type="entry name" value="Type II 3-dehydroquinate dehydratase"/>
    <property type="match status" value="1"/>
</dbReference>
<comment type="subunit">
    <text evidence="4 8">Homododecamer.</text>
</comment>
<protein>
    <recommendedName>
        <fullName evidence="5 8">3-dehydroquinate dehydratase</fullName>
        <shortName evidence="8">3-dehydroquinase</shortName>
        <ecNumber evidence="5 8">4.2.1.10</ecNumber>
    </recommendedName>
    <alternativeName>
        <fullName evidence="8">Type II DHQase</fullName>
    </alternativeName>
</protein>
<dbReference type="PIRSF" id="PIRSF001399">
    <property type="entry name" value="DHquinase_II"/>
    <property type="match status" value="1"/>
</dbReference>
<keyword evidence="8" id="KW-0028">Amino-acid biosynthesis</keyword>
<evidence type="ECO:0000256" key="2">
    <source>
        <dbReference type="ARBA" id="ARBA00004902"/>
    </source>
</evidence>
<dbReference type="GO" id="GO:0019631">
    <property type="term" value="P:quinate catabolic process"/>
    <property type="evidence" value="ECO:0007669"/>
    <property type="project" value="TreeGrafter"/>
</dbReference>
<comment type="pathway">
    <text evidence="2 8">Metabolic intermediate biosynthesis; chorismate biosynthesis; chorismate from D-erythrose 4-phosphate and phosphoenolpyruvate: step 3/7.</text>
</comment>
<keyword evidence="6 8" id="KW-0057">Aromatic amino acid biosynthesis</keyword>
<evidence type="ECO:0000256" key="6">
    <source>
        <dbReference type="ARBA" id="ARBA00023141"/>
    </source>
</evidence>
<feature type="binding site" evidence="8 10">
    <location>
        <begin position="103"/>
        <end position="104"/>
    </location>
    <ligand>
        <name>substrate</name>
    </ligand>
</feature>
<evidence type="ECO:0000256" key="8">
    <source>
        <dbReference type="HAMAP-Rule" id="MF_00169"/>
    </source>
</evidence>
<dbReference type="Proteomes" id="UP000297403">
    <property type="component" value="Unassembled WGS sequence"/>
</dbReference>
<dbReference type="Pfam" id="PF01220">
    <property type="entry name" value="DHquinase_II"/>
    <property type="match status" value="1"/>
</dbReference>
<comment type="catalytic activity">
    <reaction evidence="1 8">
        <text>3-dehydroquinate = 3-dehydroshikimate + H2O</text>
        <dbReference type="Rhea" id="RHEA:21096"/>
        <dbReference type="ChEBI" id="CHEBI:15377"/>
        <dbReference type="ChEBI" id="CHEBI:16630"/>
        <dbReference type="ChEBI" id="CHEBI:32364"/>
        <dbReference type="EC" id="4.2.1.10"/>
    </reaction>
</comment>